<proteinExistence type="predicted"/>
<dbReference type="AlphaFoldDB" id="A0A1I1EZT7"/>
<feature type="transmembrane region" description="Helical" evidence="1">
    <location>
        <begin position="54"/>
        <end position="77"/>
    </location>
</feature>
<accession>A0A1I1EZT7</accession>
<organism evidence="2 3">
    <name type="scientific">Zunongwangia mangrovi</name>
    <dbReference type="NCBI Taxonomy" id="1334022"/>
    <lineage>
        <taxon>Bacteria</taxon>
        <taxon>Pseudomonadati</taxon>
        <taxon>Bacteroidota</taxon>
        <taxon>Flavobacteriia</taxon>
        <taxon>Flavobacteriales</taxon>
        <taxon>Flavobacteriaceae</taxon>
        <taxon>Zunongwangia</taxon>
    </lineage>
</organism>
<dbReference type="Proteomes" id="UP000199438">
    <property type="component" value="Unassembled WGS sequence"/>
</dbReference>
<dbReference type="RefSeq" id="WP_092540424.1">
    <property type="nucleotide sequence ID" value="NZ_FOKV01000001.1"/>
</dbReference>
<keyword evidence="1" id="KW-0472">Membrane</keyword>
<gene>
    <name evidence="2" type="ORF">SAMN04487907_1011192</name>
</gene>
<keyword evidence="1" id="KW-0812">Transmembrane</keyword>
<evidence type="ECO:0000256" key="1">
    <source>
        <dbReference type="SAM" id="Phobius"/>
    </source>
</evidence>
<protein>
    <submittedName>
        <fullName evidence="2">Uncharacterized protein</fullName>
    </submittedName>
</protein>
<reference evidence="3" key="1">
    <citation type="submission" date="2016-10" db="EMBL/GenBank/DDBJ databases">
        <authorList>
            <person name="Varghese N."/>
            <person name="Submissions S."/>
        </authorList>
    </citation>
    <scope>NUCLEOTIDE SEQUENCE [LARGE SCALE GENOMIC DNA]</scope>
    <source>
        <strain evidence="3">DSM 24499</strain>
    </source>
</reference>
<dbReference type="EMBL" id="FOKV01000001">
    <property type="protein sequence ID" value="SFB92256.1"/>
    <property type="molecule type" value="Genomic_DNA"/>
</dbReference>
<evidence type="ECO:0000313" key="2">
    <source>
        <dbReference type="EMBL" id="SFB92256.1"/>
    </source>
</evidence>
<keyword evidence="3" id="KW-1185">Reference proteome</keyword>
<sequence>MKFKEIMSSKKYWRSVVVLGFLFVLIYNIVMMVIDYGGFAFKDYYQDRMADGKMITFVVGQVLGMIVYGMIVSYGQFRRKEKDQLKK</sequence>
<keyword evidence="1" id="KW-1133">Transmembrane helix</keyword>
<evidence type="ECO:0000313" key="3">
    <source>
        <dbReference type="Proteomes" id="UP000199438"/>
    </source>
</evidence>
<feature type="transmembrane region" description="Helical" evidence="1">
    <location>
        <begin position="12"/>
        <end position="34"/>
    </location>
</feature>
<name>A0A1I1EZT7_9FLAO</name>
<dbReference type="OrthoDB" id="1450420at2"/>
<dbReference type="STRING" id="1334022.SAMN04487907_1011192"/>